<dbReference type="InterPro" id="IPR036388">
    <property type="entry name" value="WH-like_DNA-bd_sf"/>
</dbReference>
<dbReference type="Pfam" id="PF01037">
    <property type="entry name" value="AsnC_trans_reg"/>
    <property type="match status" value="1"/>
</dbReference>
<evidence type="ECO:0000259" key="4">
    <source>
        <dbReference type="PROSITE" id="PS50956"/>
    </source>
</evidence>
<dbReference type="PANTHER" id="PTHR30154">
    <property type="entry name" value="LEUCINE-RESPONSIVE REGULATORY PROTEIN"/>
    <property type="match status" value="1"/>
</dbReference>
<dbReference type="RefSeq" id="WP_048743633.1">
    <property type="nucleotide sequence ID" value="NZ_CP047211.1"/>
</dbReference>
<evidence type="ECO:0000313" key="5">
    <source>
        <dbReference type="EMBL" id="MFC3850848.1"/>
    </source>
</evidence>
<dbReference type="Proteomes" id="UP001595751">
    <property type="component" value="Unassembled WGS sequence"/>
</dbReference>
<dbReference type="InterPro" id="IPR019888">
    <property type="entry name" value="Tscrpt_reg_AsnC-like"/>
</dbReference>
<dbReference type="SUPFAM" id="SSF46785">
    <property type="entry name" value="Winged helix' DNA-binding domain"/>
    <property type="match status" value="1"/>
</dbReference>
<keyword evidence="6" id="KW-1185">Reference proteome</keyword>
<dbReference type="SMART" id="SM00344">
    <property type="entry name" value="HTH_ASNC"/>
    <property type="match status" value="1"/>
</dbReference>
<dbReference type="Gene3D" id="1.10.10.10">
    <property type="entry name" value="Winged helix-like DNA-binding domain superfamily/Winged helix DNA-binding domain"/>
    <property type="match status" value="1"/>
</dbReference>
<dbReference type="Gene3D" id="3.30.70.920">
    <property type="match status" value="1"/>
</dbReference>
<protein>
    <submittedName>
        <fullName evidence="5">Lrp/AsnC family transcriptional regulator</fullName>
    </submittedName>
</protein>
<evidence type="ECO:0000256" key="1">
    <source>
        <dbReference type="ARBA" id="ARBA00023015"/>
    </source>
</evidence>
<feature type="domain" description="HTH asnC-type" evidence="4">
    <location>
        <begin position="22"/>
        <end position="83"/>
    </location>
</feature>
<dbReference type="PROSITE" id="PS50956">
    <property type="entry name" value="HTH_ASNC_2"/>
    <property type="match status" value="1"/>
</dbReference>
<keyword evidence="3" id="KW-0804">Transcription</keyword>
<evidence type="ECO:0000313" key="6">
    <source>
        <dbReference type="Proteomes" id="UP001595751"/>
    </source>
</evidence>
<dbReference type="EMBL" id="JBHRZN010000004">
    <property type="protein sequence ID" value="MFC3850848.1"/>
    <property type="molecule type" value="Genomic_DNA"/>
</dbReference>
<evidence type="ECO:0000256" key="2">
    <source>
        <dbReference type="ARBA" id="ARBA00023125"/>
    </source>
</evidence>
<keyword evidence="2" id="KW-0238">DNA-binding</keyword>
<proteinExistence type="predicted"/>
<dbReference type="InterPro" id="IPR000485">
    <property type="entry name" value="AsnC-type_HTH_dom"/>
</dbReference>
<dbReference type="Pfam" id="PF13412">
    <property type="entry name" value="HTH_24"/>
    <property type="match status" value="1"/>
</dbReference>
<dbReference type="PANTHER" id="PTHR30154:SF34">
    <property type="entry name" value="TRANSCRIPTIONAL REGULATOR AZLB"/>
    <property type="match status" value="1"/>
</dbReference>
<evidence type="ECO:0000256" key="3">
    <source>
        <dbReference type="ARBA" id="ARBA00023163"/>
    </source>
</evidence>
<sequence length="175" mass="18958">MADSPAGGGSPGAARKTPAKPLDKLDVDLLRLVVAEPRAGVREYARRLGIARGTAQSRLDKLVDAGVIPDFAPALDPAAMGYPLNADVHLTLRQADLDTVVARIAEIPFILRADSVAGTEDLACRLAARDHAHLEEIFSAIIAIDGVERMRSEIVLRRRIPHRILPLLGDLRRRV</sequence>
<dbReference type="InterPro" id="IPR019887">
    <property type="entry name" value="Tscrpt_reg_AsnC/Lrp_C"/>
</dbReference>
<dbReference type="PRINTS" id="PR00033">
    <property type="entry name" value="HTHASNC"/>
</dbReference>
<name>A0ABV7ZQL1_9CORY</name>
<comment type="caution">
    <text evidence="5">The sequence shown here is derived from an EMBL/GenBank/DDBJ whole genome shotgun (WGS) entry which is preliminary data.</text>
</comment>
<accession>A0ABV7ZQL1</accession>
<gene>
    <name evidence="5" type="ORF">ACFORJ_11835</name>
</gene>
<reference evidence="6" key="1">
    <citation type="journal article" date="2019" name="Int. J. Syst. Evol. Microbiol.">
        <title>The Global Catalogue of Microorganisms (GCM) 10K type strain sequencing project: providing services to taxonomists for standard genome sequencing and annotation.</title>
        <authorList>
            <consortium name="The Broad Institute Genomics Platform"/>
            <consortium name="The Broad Institute Genome Sequencing Center for Infectious Disease"/>
            <person name="Wu L."/>
            <person name="Ma J."/>
        </authorList>
    </citation>
    <scope>NUCLEOTIDE SEQUENCE [LARGE SCALE GENOMIC DNA]</scope>
    <source>
        <strain evidence="6">CCUG 53252</strain>
    </source>
</reference>
<organism evidence="5 6">
    <name type="scientific">Corynebacterium hansenii</name>
    <dbReference type="NCBI Taxonomy" id="394964"/>
    <lineage>
        <taxon>Bacteria</taxon>
        <taxon>Bacillati</taxon>
        <taxon>Actinomycetota</taxon>
        <taxon>Actinomycetes</taxon>
        <taxon>Mycobacteriales</taxon>
        <taxon>Corynebacteriaceae</taxon>
        <taxon>Corynebacterium</taxon>
    </lineage>
</organism>
<dbReference type="InterPro" id="IPR011008">
    <property type="entry name" value="Dimeric_a/b-barrel"/>
</dbReference>
<dbReference type="SUPFAM" id="SSF54909">
    <property type="entry name" value="Dimeric alpha+beta barrel"/>
    <property type="match status" value="1"/>
</dbReference>
<dbReference type="InterPro" id="IPR036390">
    <property type="entry name" value="WH_DNA-bd_sf"/>
</dbReference>
<keyword evidence="1" id="KW-0805">Transcription regulation</keyword>